<comment type="pathway">
    <text evidence="2 8">One-carbon metabolism; tetrahydrofolate interconversion.</text>
</comment>
<keyword evidence="5" id="KW-0274">FAD</keyword>
<evidence type="ECO:0000256" key="3">
    <source>
        <dbReference type="ARBA" id="ARBA00006743"/>
    </source>
</evidence>
<dbReference type="GO" id="GO:0009086">
    <property type="term" value="P:methionine biosynthetic process"/>
    <property type="evidence" value="ECO:0007669"/>
    <property type="project" value="TreeGrafter"/>
</dbReference>
<evidence type="ECO:0000256" key="8">
    <source>
        <dbReference type="RuleBase" id="RU004254"/>
    </source>
</evidence>
<dbReference type="PANTHER" id="PTHR45754">
    <property type="entry name" value="METHYLENETETRAHYDROFOLATE REDUCTASE"/>
    <property type="match status" value="1"/>
</dbReference>
<comment type="cofactor">
    <cofactor evidence="1">
        <name>FAD</name>
        <dbReference type="ChEBI" id="CHEBI:57692"/>
    </cofactor>
</comment>
<evidence type="ECO:0000259" key="9">
    <source>
        <dbReference type="Pfam" id="PF21895"/>
    </source>
</evidence>
<dbReference type="Proteomes" id="UP000078561">
    <property type="component" value="Unassembled WGS sequence"/>
</dbReference>
<protein>
    <recommendedName>
        <fullName evidence="9">MTHFR SAM-binding regulatory domain-containing protein</fullName>
    </recommendedName>
</protein>
<dbReference type="UniPathway" id="UPA00193"/>
<dbReference type="SUPFAM" id="SSF51730">
    <property type="entry name" value="FAD-linked oxidoreductase"/>
    <property type="match status" value="1"/>
</dbReference>
<gene>
    <name evidence="10" type="primary">ABSGL_02541.1 scaffold 3452</name>
</gene>
<dbReference type="NCBIfam" id="TIGR00677">
    <property type="entry name" value="fadh2_euk"/>
    <property type="match status" value="1"/>
</dbReference>
<dbReference type="EMBL" id="LT551507">
    <property type="protein sequence ID" value="SAL97083.1"/>
    <property type="molecule type" value="Genomic_DNA"/>
</dbReference>
<proteinExistence type="inferred from homology"/>
<keyword evidence="7" id="KW-0560">Oxidoreductase</keyword>
<evidence type="ECO:0000256" key="7">
    <source>
        <dbReference type="ARBA" id="ARBA00023002"/>
    </source>
</evidence>
<evidence type="ECO:0000256" key="5">
    <source>
        <dbReference type="ARBA" id="ARBA00022827"/>
    </source>
</evidence>
<dbReference type="STRING" id="4829.A0A163J4B7"/>
<dbReference type="InterPro" id="IPR003171">
    <property type="entry name" value="Mehydrof_redctse-like"/>
</dbReference>
<dbReference type="GO" id="GO:0004489">
    <property type="term" value="F:methylenetetrahydrofolate reductase [NAD(P)H] activity"/>
    <property type="evidence" value="ECO:0007669"/>
    <property type="project" value="InterPro"/>
</dbReference>
<dbReference type="Gene3D" id="3.20.20.220">
    <property type="match status" value="1"/>
</dbReference>
<dbReference type="InterPro" id="IPR029041">
    <property type="entry name" value="FAD-linked_oxidoreductase-like"/>
</dbReference>
<dbReference type="OrthoDB" id="16284at2759"/>
<accession>A0A163J4B7</accession>
<dbReference type="InParanoid" id="A0A163J4B7"/>
<dbReference type="AlphaFoldDB" id="A0A163J4B7"/>
<name>A0A163J4B7_ABSGL</name>
<feature type="domain" description="MTHFR SAM-binding regulatory" evidence="9">
    <location>
        <begin position="280"/>
        <end position="526"/>
    </location>
</feature>
<sequence length="529" mass="59897">MSKWDPTFLSCTWGAGGSSQERTMAVCATAQVVHGVETLLHLTCTNMEKQSIDEALLKAKETGIQNILALRGDAPRGHEYWTPTENGFTHAVDLVRYIRQHYGDYFCIGVAGYPEGHMDAESKQDDLLHLKEKIDAGADFILTQLFYNVDTFVDWVADCRAFGISVPIVPGIMPIPTYQNFRRMINLCKTQVPDTILQTLDTIKADDQKVKDYGVQLAVDMIKQLHEKHNVCNFHLSTLNLERSTKLILQDLKLISQDATKQLAHSKLLSAPFSTPQDLDRAENWDEFPNGRYGDSRSPAFGEVTYSASQSLPTSEASRKWGYPKTVDNITQLFEKYILGQLDSLPWSEDRLQTETDAIRQALLEINRRGYWTVGSQPSVNGVSSQDPIFGWGPKGGYVYQKAFLEFFVSPHQLDVILKRFDQDPCVTYYAMNRNGDLLTNVMDEEAQNAVTWGVFPGKEIVQPTLIERANFESWNEEAFGLWTEWEQNYAPDTDTAKLLKNVGDAFWLVNVVHNDYQLVDGLFNMMLA</sequence>
<evidence type="ECO:0000313" key="11">
    <source>
        <dbReference type="Proteomes" id="UP000078561"/>
    </source>
</evidence>
<keyword evidence="6" id="KW-0521">NADP</keyword>
<evidence type="ECO:0000256" key="1">
    <source>
        <dbReference type="ARBA" id="ARBA00001974"/>
    </source>
</evidence>
<keyword evidence="4" id="KW-0285">Flavoprotein</keyword>
<dbReference type="InterPro" id="IPR053806">
    <property type="entry name" value="MTHFR_C"/>
</dbReference>
<dbReference type="CDD" id="cd00537">
    <property type="entry name" value="MTHFR"/>
    <property type="match status" value="1"/>
</dbReference>
<dbReference type="PANTHER" id="PTHR45754:SF1">
    <property type="entry name" value="METHYLENETETRAHYDROFOLATE REDUCTASE 1"/>
    <property type="match status" value="1"/>
</dbReference>
<dbReference type="Pfam" id="PF21895">
    <property type="entry name" value="MTHFR_C"/>
    <property type="match status" value="1"/>
</dbReference>
<evidence type="ECO:0000313" key="10">
    <source>
        <dbReference type="EMBL" id="SAL97083.1"/>
    </source>
</evidence>
<dbReference type="OMA" id="GLMPINS"/>
<organism evidence="10">
    <name type="scientific">Absidia glauca</name>
    <name type="common">Pin mould</name>
    <dbReference type="NCBI Taxonomy" id="4829"/>
    <lineage>
        <taxon>Eukaryota</taxon>
        <taxon>Fungi</taxon>
        <taxon>Fungi incertae sedis</taxon>
        <taxon>Mucoromycota</taxon>
        <taxon>Mucoromycotina</taxon>
        <taxon>Mucoromycetes</taxon>
        <taxon>Mucorales</taxon>
        <taxon>Cunninghamellaceae</taxon>
        <taxon>Absidia</taxon>
    </lineage>
</organism>
<dbReference type="InterPro" id="IPR004621">
    <property type="entry name" value="Fadh2_euk"/>
</dbReference>
<keyword evidence="11" id="KW-1185">Reference proteome</keyword>
<dbReference type="Pfam" id="PF02219">
    <property type="entry name" value="MTHFR"/>
    <property type="match status" value="1"/>
</dbReference>
<dbReference type="GO" id="GO:0005829">
    <property type="term" value="C:cytosol"/>
    <property type="evidence" value="ECO:0007669"/>
    <property type="project" value="TreeGrafter"/>
</dbReference>
<evidence type="ECO:0000256" key="6">
    <source>
        <dbReference type="ARBA" id="ARBA00022857"/>
    </source>
</evidence>
<evidence type="ECO:0000256" key="2">
    <source>
        <dbReference type="ARBA" id="ARBA00004777"/>
    </source>
</evidence>
<dbReference type="FunFam" id="3.20.20.220:FF:000002">
    <property type="entry name" value="Methylenetetrahydrofolate reductase"/>
    <property type="match status" value="1"/>
</dbReference>
<reference evidence="10" key="1">
    <citation type="submission" date="2016-04" db="EMBL/GenBank/DDBJ databases">
        <authorList>
            <person name="Evans L.H."/>
            <person name="Alamgir A."/>
            <person name="Owens N."/>
            <person name="Weber N.D."/>
            <person name="Virtaneva K."/>
            <person name="Barbian K."/>
            <person name="Babar A."/>
            <person name="Rosenke K."/>
        </authorList>
    </citation>
    <scope>NUCLEOTIDE SEQUENCE [LARGE SCALE GENOMIC DNA]</scope>
    <source>
        <strain evidence="10">CBS 101.48</strain>
    </source>
</reference>
<dbReference type="GO" id="GO:0071949">
    <property type="term" value="F:FAD binding"/>
    <property type="evidence" value="ECO:0007669"/>
    <property type="project" value="TreeGrafter"/>
</dbReference>
<dbReference type="GO" id="GO:0035999">
    <property type="term" value="P:tetrahydrofolate interconversion"/>
    <property type="evidence" value="ECO:0007669"/>
    <property type="project" value="UniProtKB-UniPathway"/>
</dbReference>
<evidence type="ECO:0000256" key="4">
    <source>
        <dbReference type="ARBA" id="ARBA00022630"/>
    </source>
</evidence>
<comment type="similarity">
    <text evidence="3">Belongs to the methylenetetrahydrofolate reductase family.</text>
</comment>